<accession>A0A8S9GQN4</accession>
<dbReference type="AlphaFoldDB" id="A0A8S9GQN4"/>
<dbReference type="EMBL" id="QGKY02001925">
    <property type="protein sequence ID" value="KAF2547819.1"/>
    <property type="molecule type" value="Genomic_DNA"/>
</dbReference>
<comment type="caution">
    <text evidence="2">The sequence shown here is derived from an EMBL/GenBank/DDBJ whole genome shotgun (WGS) entry which is preliminary data.</text>
</comment>
<organism evidence="2">
    <name type="scientific">Brassica cretica</name>
    <name type="common">Mustard</name>
    <dbReference type="NCBI Taxonomy" id="69181"/>
    <lineage>
        <taxon>Eukaryota</taxon>
        <taxon>Viridiplantae</taxon>
        <taxon>Streptophyta</taxon>
        <taxon>Embryophyta</taxon>
        <taxon>Tracheophyta</taxon>
        <taxon>Spermatophyta</taxon>
        <taxon>Magnoliopsida</taxon>
        <taxon>eudicotyledons</taxon>
        <taxon>Gunneridae</taxon>
        <taxon>Pentapetalae</taxon>
        <taxon>rosids</taxon>
        <taxon>malvids</taxon>
        <taxon>Brassicales</taxon>
        <taxon>Brassicaceae</taxon>
        <taxon>Brassiceae</taxon>
        <taxon>Brassica</taxon>
    </lineage>
</organism>
<protein>
    <recommendedName>
        <fullName evidence="1">Arabidopsis retrotransposon Orf1 C-terminal domain-containing protein</fullName>
    </recommendedName>
</protein>
<dbReference type="InterPro" id="IPR004312">
    <property type="entry name" value="ATHILA_Orf1_C"/>
</dbReference>
<feature type="domain" description="Arabidopsis retrotransposon Orf1 C-terminal" evidence="1">
    <location>
        <begin position="209"/>
        <end position="269"/>
    </location>
</feature>
<sequence>MPSYIFMLGKENFLGISTEAIPSTKGASHYQILARNHSPPGCGPKDSRPLRALPWLRLTQELDWSRLLRTVWSVCQVSSSDSGLLKSGWGFPRLLTEFDSSRLFGSACRQLASGVQLPFEHHRMACYARPPSSSRSLITPLLLAPNCSPYRKSSISWKGGRSLGLVPGFLLAGTWSVPLSGTRGPGSCPEAGGNDTGYFGINLRSYAVNHEIEYIDTPYLIACHILRDKHTYKFADREGNMLYCKLPQPHLTNFSTIENISILPDPEFMFADP</sequence>
<dbReference type="Pfam" id="PF03078">
    <property type="entry name" value="ATHILA"/>
    <property type="match status" value="1"/>
</dbReference>
<evidence type="ECO:0000259" key="1">
    <source>
        <dbReference type="Pfam" id="PF03078"/>
    </source>
</evidence>
<name>A0A8S9GQN4_BRACR</name>
<proteinExistence type="predicted"/>
<reference evidence="2" key="1">
    <citation type="submission" date="2019-12" db="EMBL/GenBank/DDBJ databases">
        <title>Genome sequencing and annotation of Brassica cretica.</title>
        <authorList>
            <person name="Studholme D.J."/>
            <person name="Sarris P.F."/>
        </authorList>
    </citation>
    <scope>NUCLEOTIDE SEQUENCE</scope>
    <source>
        <strain evidence="2">PFS-102/07</strain>
        <tissue evidence="2">Leaf</tissue>
    </source>
</reference>
<evidence type="ECO:0000313" key="2">
    <source>
        <dbReference type="EMBL" id="KAF2547819.1"/>
    </source>
</evidence>
<gene>
    <name evidence="2" type="ORF">F2Q70_00021848</name>
</gene>